<evidence type="ECO:0008006" key="5">
    <source>
        <dbReference type="Google" id="ProtNLM"/>
    </source>
</evidence>
<reference evidence="3 4" key="1">
    <citation type="submission" date="2019-05" db="EMBL/GenBank/DDBJ databases">
        <title>Verrucobacter flavum gen. nov., sp. nov. a new member of the family Verrucomicrobiaceae.</title>
        <authorList>
            <person name="Szuroczki S."/>
            <person name="Abbaszade G."/>
            <person name="Szabo A."/>
            <person name="Felfoldi T."/>
            <person name="Schumann P."/>
            <person name="Boka K."/>
            <person name="Keki Z."/>
            <person name="Toumi M."/>
            <person name="Toth E."/>
        </authorList>
    </citation>
    <scope>NUCLEOTIDE SEQUENCE [LARGE SCALE GENOMIC DNA]</scope>
    <source>
        <strain evidence="3 4">MG-N-17</strain>
    </source>
</reference>
<sequence length="378" mass="42265">MLALIWPSSTSAQSFREQAREAASRGDNQQAVALFEKALTSAMLIFKEGDIELTIRRAELGEAYRAEGRWDDAIAQLKYAWERSKYDATLTKRWNGHEGDMAMSCAEKLARCYQGAGQYENTIKTLQVALDDNVKHGRRLEEGTHFLAMLTDMFLLLNREDEATEAAKEVMEITELTAEENPVHTARVCSVMGGIYLNHQRIDQARILLQRSVRLAAQHLPPADKDRLRVQQQLASILIQDGKLDEAELLLNDTITQSKNSDSADMKILVAAHLALGNAALKKGNPEDVLQHTEDARVLCEKHFSKEHSEYARCFLLSGLARVDLRQRDAARKDLEIAYGVLVKALGQDHPDSTTVKRALDELSSNTVTADPTLKKTP</sequence>
<evidence type="ECO:0000256" key="2">
    <source>
        <dbReference type="ARBA" id="ARBA00022803"/>
    </source>
</evidence>
<dbReference type="EMBL" id="VAUV01000001">
    <property type="protein sequence ID" value="TLD72626.1"/>
    <property type="molecule type" value="Genomic_DNA"/>
</dbReference>
<dbReference type="RefSeq" id="WP_138084249.1">
    <property type="nucleotide sequence ID" value="NZ_VAUV01000001.1"/>
</dbReference>
<protein>
    <recommendedName>
        <fullName evidence="5">Tetratricopeptide repeat protein</fullName>
    </recommendedName>
</protein>
<evidence type="ECO:0000313" key="3">
    <source>
        <dbReference type="EMBL" id="TLD72626.1"/>
    </source>
</evidence>
<dbReference type="Proteomes" id="UP000306196">
    <property type="component" value="Unassembled WGS sequence"/>
</dbReference>
<keyword evidence="4" id="KW-1185">Reference proteome</keyword>
<dbReference type="AlphaFoldDB" id="A0A5R8KJY0"/>
<dbReference type="SUPFAM" id="SSF48452">
    <property type="entry name" value="TPR-like"/>
    <property type="match status" value="2"/>
</dbReference>
<evidence type="ECO:0000256" key="1">
    <source>
        <dbReference type="ARBA" id="ARBA00022737"/>
    </source>
</evidence>
<dbReference type="InterPro" id="IPR011990">
    <property type="entry name" value="TPR-like_helical_dom_sf"/>
</dbReference>
<accession>A0A5R8KJY0</accession>
<gene>
    <name evidence="3" type="ORF">FEM03_00685</name>
</gene>
<dbReference type="Gene3D" id="1.25.40.10">
    <property type="entry name" value="Tetratricopeptide repeat domain"/>
    <property type="match status" value="3"/>
</dbReference>
<evidence type="ECO:0000313" key="4">
    <source>
        <dbReference type="Proteomes" id="UP000306196"/>
    </source>
</evidence>
<keyword evidence="2" id="KW-0802">TPR repeat</keyword>
<keyword evidence="1" id="KW-0677">Repeat</keyword>
<dbReference type="OrthoDB" id="190514at2"/>
<name>A0A5R8KJY0_9BACT</name>
<organism evidence="3 4">
    <name type="scientific">Phragmitibacter flavus</name>
    <dbReference type="NCBI Taxonomy" id="2576071"/>
    <lineage>
        <taxon>Bacteria</taxon>
        <taxon>Pseudomonadati</taxon>
        <taxon>Verrucomicrobiota</taxon>
        <taxon>Verrucomicrobiia</taxon>
        <taxon>Verrucomicrobiales</taxon>
        <taxon>Verrucomicrobiaceae</taxon>
        <taxon>Phragmitibacter</taxon>
    </lineage>
</organism>
<proteinExistence type="predicted"/>
<dbReference type="InterPro" id="IPR019734">
    <property type="entry name" value="TPR_rpt"/>
</dbReference>
<dbReference type="SMART" id="SM00028">
    <property type="entry name" value="TPR"/>
    <property type="match status" value="5"/>
</dbReference>
<comment type="caution">
    <text evidence="3">The sequence shown here is derived from an EMBL/GenBank/DDBJ whole genome shotgun (WGS) entry which is preliminary data.</text>
</comment>
<dbReference type="PANTHER" id="PTHR45641:SF19">
    <property type="entry name" value="NEPHROCYSTIN-3"/>
    <property type="match status" value="1"/>
</dbReference>
<dbReference type="PANTHER" id="PTHR45641">
    <property type="entry name" value="TETRATRICOPEPTIDE REPEAT PROTEIN (AFU_ORTHOLOGUE AFUA_6G03870)"/>
    <property type="match status" value="1"/>
</dbReference>